<name>A0A540VNP1_9GAMM</name>
<sequence length="104" mass="12182">MDHKPNFFIGQVIRHVRFGYRGVIIDVDPVYQGTEAWYTQVARSRPPKDRPWYHVLVHEADHSTYVAERHLEDDREGGQVDHPALGRFFSRFSAGRYLTSRALQ</sequence>
<gene>
    <name evidence="3" type="primary">hspQ</name>
    <name evidence="3" type="ORF">FKY71_14180</name>
</gene>
<proteinExistence type="predicted"/>
<accession>A0A540VNP1</accession>
<dbReference type="AlphaFoldDB" id="A0A540VNP1"/>
<dbReference type="SMART" id="SM00992">
    <property type="entry name" value="YccV-like"/>
    <property type="match status" value="1"/>
</dbReference>
<dbReference type="PANTHER" id="PTHR48439">
    <property type="entry name" value="HEMIMETHYLATED DNA-BINDING DOMAIN-CONTAINING PROTEIN"/>
    <property type="match status" value="1"/>
</dbReference>
<comment type="caution">
    <text evidence="3">The sequence shown here is derived from an EMBL/GenBank/DDBJ whole genome shotgun (WGS) entry which is preliminary data.</text>
</comment>
<feature type="domain" description="Hemimethylated DNA-binding" evidence="2">
    <location>
        <begin position="4"/>
        <end position="100"/>
    </location>
</feature>
<dbReference type="InterPro" id="IPR011722">
    <property type="entry name" value="Hemimethylated_DNA-bd_dom"/>
</dbReference>
<dbReference type="Gene3D" id="2.30.30.390">
    <property type="entry name" value="Hemimethylated DNA-binding domain"/>
    <property type="match status" value="1"/>
</dbReference>
<reference evidence="3 4" key="1">
    <citation type="submission" date="2019-06" db="EMBL/GenBank/DDBJ databases">
        <title>Metagenome assembled Genome of Spiribacter salinus SL48-SHIP from the microbial mat of Salt Lake 48 (Novosibirsk region, Russia).</title>
        <authorList>
            <person name="Shipova A."/>
            <person name="Rozanov A.S."/>
            <person name="Bryanskaya A.V."/>
            <person name="Peltek S.E."/>
        </authorList>
    </citation>
    <scope>NUCLEOTIDE SEQUENCE [LARGE SCALE GENOMIC DNA]</scope>
    <source>
        <strain evidence="3">SL48-SHIP-2</strain>
    </source>
</reference>
<dbReference type="InterPro" id="IPR053189">
    <property type="entry name" value="Clp_protease_adapter_ClpF"/>
</dbReference>
<dbReference type="Pfam" id="PF08755">
    <property type="entry name" value="YccV-like"/>
    <property type="match status" value="1"/>
</dbReference>
<evidence type="ECO:0000313" key="4">
    <source>
        <dbReference type="Proteomes" id="UP000315400"/>
    </source>
</evidence>
<dbReference type="GO" id="GO:0003677">
    <property type="term" value="F:DNA binding"/>
    <property type="evidence" value="ECO:0007669"/>
    <property type="project" value="UniProtKB-UniRule"/>
</dbReference>
<organism evidence="3 4">
    <name type="scientific">Spiribacter salinus</name>
    <dbReference type="NCBI Taxonomy" id="1335746"/>
    <lineage>
        <taxon>Bacteria</taxon>
        <taxon>Pseudomonadati</taxon>
        <taxon>Pseudomonadota</taxon>
        <taxon>Gammaproteobacteria</taxon>
        <taxon>Chromatiales</taxon>
        <taxon>Ectothiorhodospiraceae</taxon>
        <taxon>Spiribacter</taxon>
    </lineage>
</organism>
<evidence type="ECO:0000313" key="3">
    <source>
        <dbReference type="EMBL" id="TQE98369.1"/>
    </source>
</evidence>
<dbReference type="NCBIfam" id="TIGR02097">
    <property type="entry name" value="yccV"/>
    <property type="match status" value="1"/>
</dbReference>
<dbReference type="SUPFAM" id="SSF141255">
    <property type="entry name" value="YccV-like"/>
    <property type="match status" value="1"/>
</dbReference>
<dbReference type="Proteomes" id="UP000315400">
    <property type="component" value="Unassembled WGS sequence"/>
</dbReference>
<evidence type="ECO:0000256" key="1">
    <source>
        <dbReference type="NCBIfam" id="TIGR02097"/>
    </source>
</evidence>
<dbReference type="PANTHER" id="PTHR48439:SF1">
    <property type="entry name" value="HEMIMETHYLATED DNA-BINDING DOMAIN-CONTAINING PROTEIN"/>
    <property type="match status" value="1"/>
</dbReference>
<evidence type="ECO:0000259" key="2">
    <source>
        <dbReference type="SMART" id="SM00992"/>
    </source>
</evidence>
<dbReference type="EMBL" id="VIFK01000215">
    <property type="protein sequence ID" value="TQE98369.1"/>
    <property type="molecule type" value="Genomic_DNA"/>
</dbReference>
<dbReference type="InterPro" id="IPR036623">
    <property type="entry name" value="Hemimethylated_DNA-bd_sf"/>
</dbReference>
<protein>
    <recommendedName>
        <fullName evidence="1">Heat shock protein HspQ</fullName>
    </recommendedName>
</protein>
<keyword evidence="3" id="KW-0346">Stress response</keyword>